<dbReference type="InterPro" id="IPR036388">
    <property type="entry name" value="WH-like_DNA-bd_sf"/>
</dbReference>
<gene>
    <name evidence="7" type="ORF">W5A_07557</name>
</gene>
<evidence type="ECO:0000259" key="6">
    <source>
        <dbReference type="Pfam" id="PF08281"/>
    </source>
</evidence>
<dbReference type="Gene3D" id="1.10.1740.10">
    <property type="match status" value="1"/>
</dbReference>
<dbReference type="STRING" id="946077.W5A_07557"/>
<dbReference type="PANTHER" id="PTHR43133">
    <property type="entry name" value="RNA POLYMERASE ECF-TYPE SIGMA FACTO"/>
    <property type="match status" value="1"/>
</dbReference>
<evidence type="ECO:0000259" key="5">
    <source>
        <dbReference type="Pfam" id="PF04542"/>
    </source>
</evidence>
<dbReference type="InterPro" id="IPR014327">
    <property type="entry name" value="RNA_pol_sigma70_bacteroid"/>
</dbReference>
<protein>
    <submittedName>
        <fullName evidence="7">RNA polymerase ECF-type sigma factor</fullName>
    </submittedName>
</protein>
<evidence type="ECO:0000256" key="3">
    <source>
        <dbReference type="ARBA" id="ARBA00023082"/>
    </source>
</evidence>
<dbReference type="SUPFAM" id="SSF88659">
    <property type="entry name" value="Sigma3 and sigma4 domains of RNA polymerase sigma factors"/>
    <property type="match status" value="1"/>
</dbReference>
<keyword evidence="3" id="KW-0731">Sigma factor</keyword>
<comment type="similarity">
    <text evidence="1">Belongs to the sigma-70 factor family. ECF subfamily.</text>
</comment>
<dbReference type="NCBIfam" id="TIGR02985">
    <property type="entry name" value="Sig70_bacteroi1"/>
    <property type="match status" value="1"/>
</dbReference>
<evidence type="ECO:0000313" key="8">
    <source>
        <dbReference type="Proteomes" id="UP000005938"/>
    </source>
</evidence>
<feature type="domain" description="RNA polymerase sigma factor 70 region 4 type 2" evidence="6">
    <location>
        <begin position="128"/>
        <end position="176"/>
    </location>
</feature>
<evidence type="ECO:0000256" key="4">
    <source>
        <dbReference type="ARBA" id="ARBA00023163"/>
    </source>
</evidence>
<dbReference type="PANTHER" id="PTHR43133:SF46">
    <property type="entry name" value="RNA POLYMERASE SIGMA-70 FACTOR ECF SUBFAMILY"/>
    <property type="match status" value="1"/>
</dbReference>
<dbReference type="GO" id="GO:0003677">
    <property type="term" value="F:DNA binding"/>
    <property type="evidence" value="ECO:0007669"/>
    <property type="project" value="InterPro"/>
</dbReference>
<dbReference type="NCBIfam" id="TIGR02937">
    <property type="entry name" value="sigma70-ECF"/>
    <property type="match status" value="1"/>
</dbReference>
<dbReference type="GO" id="GO:0016987">
    <property type="term" value="F:sigma factor activity"/>
    <property type="evidence" value="ECO:0007669"/>
    <property type="project" value="UniProtKB-KW"/>
</dbReference>
<dbReference type="Pfam" id="PF04542">
    <property type="entry name" value="Sigma70_r2"/>
    <property type="match status" value="1"/>
</dbReference>
<dbReference type="InterPro" id="IPR013325">
    <property type="entry name" value="RNA_pol_sigma_r2"/>
</dbReference>
<dbReference type="InterPro" id="IPR013249">
    <property type="entry name" value="RNA_pol_sigma70_r4_t2"/>
</dbReference>
<dbReference type="CDD" id="cd06171">
    <property type="entry name" value="Sigma70_r4"/>
    <property type="match status" value="1"/>
</dbReference>
<proteinExistence type="inferred from homology"/>
<sequence length="198" mass="23224">MGVIEINNEKVLIKQLALGSESAFQKLFDSYYNIIYKYSLSMVGSKPHAEEIVQEVFLKLWLKRESLNPELSFKSFLFTITKNQTITFLKKAARVDKLREEVFFHSQKFISNTELHINEQEIDSIKREALGLLPSRRRLIFEMSRYEGKSYEEIANELGISKNTVKNQMNMALETLRDFLLKNKDIALMVLLIHKNWL</sequence>
<dbReference type="Pfam" id="PF08281">
    <property type="entry name" value="Sigma70_r4_2"/>
    <property type="match status" value="1"/>
</dbReference>
<dbReference type="EMBL" id="AJJU01000008">
    <property type="protein sequence ID" value="EID75044.1"/>
    <property type="molecule type" value="Genomic_DNA"/>
</dbReference>
<evidence type="ECO:0000313" key="7">
    <source>
        <dbReference type="EMBL" id="EID75044.1"/>
    </source>
</evidence>
<dbReference type="Proteomes" id="UP000005938">
    <property type="component" value="Unassembled WGS sequence"/>
</dbReference>
<dbReference type="SUPFAM" id="SSF88946">
    <property type="entry name" value="Sigma2 domain of RNA polymerase sigma factors"/>
    <property type="match status" value="1"/>
</dbReference>
<dbReference type="PATRIC" id="fig|946077.3.peg.1527"/>
<dbReference type="Gene3D" id="1.10.10.10">
    <property type="entry name" value="Winged helix-like DNA-binding domain superfamily/Winged helix DNA-binding domain"/>
    <property type="match status" value="1"/>
</dbReference>
<dbReference type="OrthoDB" id="759001at2"/>
<keyword evidence="8" id="KW-1185">Reference proteome</keyword>
<comment type="caution">
    <text evidence="7">The sequence shown here is derived from an EMBL/GenBank/DDBJ whole genome shotgun (WGS) entry which is preliminary data.</text>
</comment>
<dbReference type="InterPro" id="IPR013324">
    <property type="entry name" value="RNA_pol_sigma_r3/r4-like"/>
</dbReference>
<name>I0WF78_9FLAO</name>
<dbReference type="GO" id="GO:0006352">
    <property type="term" value="P:DNA-templated transcription initiation"/>
    <property type="evidence" value="ECO:0007669"/>
    <property type="project" value="InterPro"/>
</dbReference>
<evidence type="ECO:0000256" key="1">
    <source>
        <dbReference type="ARBA" id="ARBA00010641"/>
    </source>
</evidence>
<keyword evidence="2" id="KW-0805">Transcription regulation</keyword>
<reference evidence="7 8" key="1">
    <citation type="journal article" date="2012" name="J. Bacteriol.">
        <title>Genome Sequence of the Halotolerant Bacterium Imtechella halotolerans K1T.</title>
        <authorList>
            <person name="Kumar S."/>
            <person name="Vikram S."/>
            <person name="Subramanian S."/>
            <person name="Raghava G.P."/>
            <person name="Pinnaka A.K."/>
        </authorList>
    </citation>
    <scope>NUCLEOTIDE SEQUENCE [LARGE SCALE GENOMIC DNA]</scope>
    <source>
        <strain evidence="7 8">K1</strain>
    </source>
</reference>
<accession>I0WF78</accession>
<organism evidence="7 8">
    <name type="scientific">Imtechella halotolerans K1</name>
    <dbReference type="NCBI Taxonomy" id="946077"/>
    <lineage>
        <taxon>Bacteria</taxon>
        <taxon>Pseudomonadati</taxon>
        <taxon>Bacteroidota</taxon>
        <taxon>Flavobacteriia</taxon>
        <taxon>Flavobacteriales</taxon>
        <taxon>Flavobacteriaceae</taxon>
        <taxon>Imtechella</taxon>
    </lineage>
</organism>
<dbReference type="eggNOG" id="COG1595">
    <property type="taxonomic scope" value="Bacteria"/>
</dbReference>
<dbReference type="RefSeq" id="WP_008239090.1">
    <property type="nucleotide sequence ID" value="NZ_AJJU01000008.1"/>
</dbReference>
<evidence type="ECO:0000256" key="2">
    <source>
        <dbReference type="ARBA" id="ARBA00023015"/>
    </source>
</evidence>
<dbReference type="InterPro" id="IPR039425">
    <property type="entry name" value="RNA_pol_sigma-70-like"/>
</dbReference>
<dbReference type="InterPro" id="IPR014284">
    <property type="entry name" value="RNA_pol_sigma-70_dom"/>
</dbReference>
<keyword evidence="4" id="KW-0804">Transcription</keyword>
<dbReference type="InterPro" id="IPR007627">
    <property type="entry name" value="RNA_pol_sigma70_r2"/>
</dbReference>
<dbReference type="AlphaFoldDB" id="I0WF78"/>
<feature type="domain" description="RNA polymerase sigma-70 region 2" evidence="5">
    <location>
        <begin position="27"/>
        <end position="94"/>
    </location>
</feature>